<dbReference type="PANTHER" id="PTHR33755">
    <property type="entry name" value="TOXIN PARE1-RELATED"/>
    <property type="match status" value="1"/>
</dbReference>
<dbReference type="PANTHER" id="PTHR33755:SF9">
    <property type="entry name" value="TOXIN PARE1"/>
    <property type="match status" value="1"/>
</dbReference>
<reference evidence="5" key="1">
    <citation type="submission" date="2017-03" db="EMBL/GenBank/DDBJ databases">
        <authorList>
            <person name="Safronova V.I."/>
            <person name="Sazanova A.L."/>
            <person name="Chirak E.R."/>
        </authorList>
    </citation>
    <scope>NUCLEOTIDE SEQUENCE [LARGE SCALE GENOMIC DNA]</scope>
    <source>
        <strain evidence="5">Ach-343</strain>
    </source>
</reference>
<dbReference type="InterPro" id="IPR007712">
    <property type="entry name" value="RelE/ParE_toxin"/>
</dbReference>
<name>A0A2W7C8Q9_9HYPH</name>
<evidence type="ECO:0000313" key="4">
    <source>
        <dbReference type="EMBL" id="PZV39274.1"/>
    </source>
</evidence>
<evidence type="ECO:0000256" key="2">
    <source>
        <dbReference type="ARBA" id="ARBA00022649"/>
    </source>
</evidence>
<dbReference type="OrthoDB" id="7173315at2"/>
<accession>A0A2W7C8Q9</accession>
<evidence type="ECO:0000313" key="5">
    <source>
        <dbReference type="Proteomes" id="UP000248616"/>
    </source>
</evidence>
<keyword evidence="2" id="KW-1277">Toxin-antitoxin system</keyword>
<dbReference type="PIRSF" id="PIRSF029218">
    <property type="entry name" value="ParE"/>
    <property type="match status" value="1"/>
</dbReference>
<dbReference type="RefSeq" id="WP_111543023.1">
    <property type="nucleotide sequence ID" value="NZ_JBHLYT010000007.1"/>
</dbReference>
<dbReference type="InterPro" id="IPR051803">
    <property type="entry name" value="TA_system_RelE-like_toxin"/>
</dbReference>
<dbReference type="AlphaFoldDB" id="A0A2W7C8Q9"/>
<evidence type="ECO:0000256" key="1">
    <source>
        <dbReference type="ARBA" id="ARBA00006226"/>
    </source>
</evidence>
<comment type="similarity">
    <text evidence="1 3">Belongs to the RelE toxin family.</text>
</comment>
<sequence>MKRTVRFSPKAKADLDQIWDHSLKEWGPERAEAYIHAIRSIINLIGQFPAMAKNAENIRPGLVKHAVGSHVQFLRMANRSINVVRILHQRMDYPRHL</sequence>
<proteinExistence type="inferred from homology"/>
<evidence type="ECO:0000256" key="3">
    <source>
        <dbReference type="PIRNR" id="PIRNR029218"/>
    </source>
</evidence>
<dbReference type="Proteomes" id="UP000248616">
    <property type="component" value="Unassembled WGS sequence"/>
</dbReference>
<comment type="caution">
    <text evidence="4">The sequence shown here is derived from an EMBL/GenBank/DDBJ whole genome shotgun (WGS) entry which is preliminary data.</text>
</comment>
<dbReference type="Pfam" id="PF05016">
    <property type="entry name" value="ParE_toxin"/>
    <property type="match status" value="1"/>
</dbReference>
<organism evidence="4 5">
    <name type="scientific">Mesorhizobium kowhaii</name>
    <dbReference type="NCBI Taxonomy" id="1300272"/>
    <lineage>
        <taxon>Bacteria</taxon>
        <taxon>Pseudomonadati</taxon>
        <taxon>Pseudomonadota</taxon>
        <taxon>Alphaproteobacteria</taxon>
        <taxon>Hyphomicrobiales</taxon>
        <taxon>Phyllobacteriaceae</taxon>
        <taxon>Mesorhizobium</taxon>
    </lineage>
</organism>
<dbReference type="EMBL" id="MZXV01000013">
    <property type="protein sequence ID" value="PZV39274.1"/>
    <property type="molecule type" value="Genomic_DNA"/>
</dbReference>
<dbReference type="Gene3D" id="3.30.2310.20">
    <property type="entry name" value="RelE-like"/>
    <property type="match status" value="1"/>
</dbReference>
<dbReference type="InterPro" id="IPR035093">
    <property type="entry name" value="RelE/ParE_toxin_dom_sf"/>
</dbReference>
<gene>
    <name evidence="4" type="ORF">B5V02_04575</name>
</gene>
<keyword evidence="5" id="KW-1185">Reference proteome</keyword>
<protein>
    <recommendedName>
        <fullName evidence="3">Toxin</fullName>
    </recommendedName>
</protein>
<dbReference type="InterPro" id="IPR028344">
    <property type="entry name" value="ParE1/4"/>
</dbReference>